<dbReference type="Proteomes" id="UP000321570">
    <property type="component" value="Unassembled WGS sequence"/>
</dbReference>
<feature type="domain" description="Mos1 transposase HTH" evidence="2">
    <location>
        <begin position="282"/>
        <end position="331"/>
    </location>
</feature>
<feature type="region of interest" description="Disordered" evidence="1">
    <location>
        <begin position="210"/>
        <end position="241"/>
    </location>
</feature>
<dbReference type="Gene3D" id="1.10.10.1450">
    <property type="match status" value="1"/>
</dbReference>
<dbReference type="EMBL" id="CABIJS010000155">
    <property type="protein sequence ID" value="VUZ44917.1"/>
    <property type="molecule type" value="Genomic_DNA"/>
</dbReference>
<feature type="compositionally biased region" description="Polar residues" evidence="1">
    <location>
        <begin position="1"/>
        <end position="29"/>
    </location>
</feature>
<dbReference type="Pfam" id="PF17906">
    <property type="entry name" value="HTH_48"/>
    <property type="match status" value="1"/>
</dbReference>
<feature type="region of interest" description="Disordered" evidence="1">
    <location>
        <begin position="337"/>
        <end position="356"/>
    </location>
</feature>
<feature type="region of interest" description="Disordered" evidence="1">
    <location>
        <begin position="1"/>
        <end position="32"/>
    </location>
</feature>
<proteinExistence type="predicted"/>
<feature type="region of interest" description="Disordered" evidence="1">
    <location>
        <begin position="258"/>
        <end position="282"/>
    </location>
</feature>
<dbReference type="AlphaFoldDB" id="A0A564YCB8"/>
<reference evidence="3 4" key="1">
    <citation type="submission" date="2019-07" db="EMBL/GenBank/DDBJ databases">
        <authorList>
            <person name="Jastrzebski P J."/>
            <person name="Paukszto L."/>
            <person name="Jastrzebski P J."/>
        </authorList>
    </citation>
    <scope>NUCLEOTIDE SEQUENCE [LARGE SCALE GENOMIC DNA]</scope>
    <source>
        <strain evidence="3 4">WMS-il1</strain>
    </source>
</reference>
<name>A0A564YCB8_HYMDI</name>
<protein>
    <recommendedName>
        <fullName evidence="2">Mos1 transposase HTH domain-containing protein</fullName>
    </recommendedName>
</protein>
<evidence type="ECO:0000256" key="1">
    <source>
        <dbReference type="SAM" id="MobiDB-lite"/>
    </source>
</evidence>
<feature type="compositionally biased region" description="Basic and acidic residues" evidence="1">
    <location>
        <begin position="337"/>
        <end position="354"/>
    </location>
</feature>
<evidence type="ECO:0000313" key="4">
    <source>
        <dbReference type="Proteomes" id="UP000321570"/>
    </source>
</evidence>
<organism evidence="3 4">
    <name type="scientific">Hymenolepis diminuta</name>
    <name type="common">Rat tapeworm</name>
    <dbReference type="NCBI Taxonomy" id="6216"/>
    <lineage>
        <taxon>Eukaryota</taxon>
        <taxon>Metazoa</taxon>
        <taxon>Spiralia</taxon>
        <taxon>Lophotrochozoa</taxon>
        <taxon>Platyhelminthes</taxon>
        <taxon>Cestoda</taxon>
        <taxon>Eucestoda</taxon>
        <taxon>Cyclophyllidea</taxon>
        <taxon>Hymenolepididae</taxon>
        <taxon>Hymenolepis</taxon>
    </lineage>
</organism>
<evidence type="ECO:0000259" key="2">
    <source>
        <dbReference type="Pfam" id="PF17906"/>
    </source>
</evidence>
<sequence length="377" mass="42904">MNSCDPQNIFTKTATQDTPDMQSSVQGHSNPPMPYSNAYPPCSCYPHARSTLTPPLLTPYNPATSFKQWFLFTDLCLADYPRATKMKAFLSALPRDTRFRLQLKGITEVLDYDCIKPTILNVMNVTEKPRTMSDFFQRKQQPGESYAQFAMALETILVEATGDRFSPEDQEYLVSNCFIARAYPPSLQTQLWKLEHASIVELIKTATHLSTTRGNPNHRETPFRPNIPTQPRTCPHRQPKPSRVIHAIPWREPMKANLEESTSWAPSGKEEDPDVHSNTPTREHRRHISLFEFHEGNTSSSAASEAAAAKTLKDTYGNDVVNEKIRRRWFSADGFEKDDLSPKDEREMNREQDAQKNSILSNGNLALMEMQLALLEN</sequence>
<evidence type="ECO:0000313" key="3">
    <source>
        <dbReference type="EMBL" id="VUZ44917.1"/>
    </source>
</evidence>
<dbReference type="InterPro" id="IPR041426">
    <property type="entry name" value="Mos1_HTH"/>
</dbReference>
<gene>
    <name evidence="3" type="ORF">WMSIL1_LOCUS5080</name>
</gene>
<keyword evidence="4" id="KW-1185">Reference proteome</keyword>
<accession>A0A564YCB8</accession>